<dbReference type="InterPro" id="IPR013783">
    <property type="entry name" value="Ig-like_fold"/>
</dbReference>
<dbReference type="PANTHER" id="PTHR33794">
    <property type="entry name" value="BACILLOLYSIN"/>
    <property type="match status" value="1"/>
</dbReference>
<gene>
    <name evidence="7" type="ORF">J2W84_001521</name>
</gene>
<name>A0ABU1QTI3_9BACT</name>
<keyword evidence="1" id="KW-0645">Protease</keyword>
<sequence length="1064" mass="117262">MKRKLLLLVCCIVWLLGICTHVGAQQIYNQHNVTQDVFVSSYFDTRPLRVMEYSTDQAGTIIERRLEALPENDLPSMQARVLTDNFEVLPFINKPPFDASFDDGIPDFKLAASAAALLLGTEVSLKIIKDKFGWIGIDNLTVNGKPIIWNIVNPGKPLFVASAAYNPVIKEFLYRTDGNQPEQINNIDVVGHELIHAIIHQKIGNVNLQNVDLCAERRVLEEALGDIIGLYILNEYEQNSPAFYTWTHGKGVGIPGRAFDNPNSIGQPDTYFGNYYENVCPLSGDFPEHKNATVIDHWYYLLAAGTTGTETNDLGYSYQFNGIGINNAVQIVWNCLDHLTAKTNFKELKQITLTVTEQLYGLHSTEYLAVMDAWCAVGICENNLGPFSMSPAHGATGVEPWPGVDVNVTWEGLPVDEWEVQMATNAAFTENVQNVLVKNFSVVIKPGGGSAYSGFATGYYLPGARVYARARITKASANFCKGYNPLCVLYQQYGPAHAFTLGDKQTEFWHMVPSDHWTVNPWNNPSISWKRVENAEQYVYEVGEDEAFSKIVFTGTTTPSGNFTETGGLNTTLEPGKTYFTHVKAKRFNTPYLINNYGASSKIEEIKVSVPKTSVLQALNQKPGDPATEVSSLGFWVGWYSYPGASHYVIQIATDDAFQNIIRTKTVAGNLTTALIELPSLPDLSYLSVRVLPQNGPQFGICDNTWHVKTKAATATPLMKSPADGTAFPFNAFLVAFEWKAGALNMGLVHHFELHFKKKPSNAVSIFATLDPSFSMGLMDPSLFTNKPGFEVAVLAVGPLGAKSALSPSFSYQICPDHPEVLFPGDQTGVVDALLDFNVQWKHSLFDPNTTYLVTLKDATTGIPIPGFSNKPTTTTSMLVPAGTLTNGKKFSVSVKNAASCAGILLSENVFSAISSGSNQPQPPKLVNFTIELKGFRNDVDAFSWETSDYVLGIELIDPDGNVLALVDPNLTQITELLVDSENSGVIMQASNKPQGKYKLRLKMKDIFNPLLYYPFDQPRFSVFLNGQPIVNPHVITVDFANPSSIFNEWSIGFQFADINLDIK</sequence>
<dbReference type="InterPro" id="IPR001570">
    <property type="entry name" value="Peptidase_M4_C_domain"/>
</dbReference>
<evidence type="ECO:0000256" key="5">
    <source>
        <dbReference type="SAM" id="SignalP"/>
    </source>
</evidence>
<feature type="signal peptide" evidence="5">
    <location>
        <begin position="1"/>
        <end position="24"/>
    </location>
</feature>
<keyword evidence="8" id="KW-1185">Reference proteome</keyword>
<evidence type="ECO:0000313" key="8">
    <source>
        <dbReference type="Proteomes" id="UP001264980"/>
    </source>
</evidence>
<comment type="caution">
    <text evidence="7">The sequence shown here is derived from an EMBL/GenBank/DDBJ whole genome shotgun (WGS) entry which is preliminary data.</text>
</comment>
<keyword evidence="2" id="KW-0378">Hydrolase</keyword>
<accession>A0ABU1QTI3</accession>
<evidence type="ECO:0000256" key="4">
    <source>
        <dbReference type="ARBA" id="ARBA00023049"/>
    </source>
</evidence>
<dbReference type="EMBL" id="JAVDTI010000001">
    <property type="protein sequence ID" value="MDR6804484.1"/>
    <property type="molecule type" value="Genomic_DNA"/>
</dbReference>
<dbReference type="Proteomes" id="UP001264980">
    <property type="component" value="Unassembled WGS sequence"/>
</dbReference>
<dbReference type="InterPro" id="IPR050728">
    <property type="entry name" value="Zinc_Metalloprotease_M4"/>
</dbReference>
<feature type="domain" description="Peptidase M4 C-terminal" evidence="6">
    <location>
        <begin position="220"/>
        <end position="379"/>
    </location>
</feature>
<keyword evidence="4" id="KW-0482">Metalloprotease</keyword>
<dbReference type="Pfam" id="PF02868">
    <property type="entry name" value="Peptidase_M4_C"/>
    <property type="match status" value="1"/>
</dbReference>
<dbReference type="Gene3D" id="1.10.390.10">
    <property type="entry name" value="Neutral Protease Domain 2"/>
    <property type="match status" value="1"/>
</dbReference>
<proteinExistence type="predicted"/>
<organism evidence="7 8">
    <name type="scientific">Dyadobacter fermentans</name>
    <dbReference type="NCBI Taxonomy" id="94254"/>
    <lineage>
        <taxon>Bacteria</taxon>
        <taxon>Pseudomonadati</taxon>
        <taxon>Bacteroidota</taxon>
        <taxon>Cytophagia</taxon>
        <taxon>Cytophagales</taxon>
        <taxon>Spirosomataceae</taxon>
        <taxon>Dyadobacter</taxon>
    </lineage>
</organism>
<dbReference type="RefSeq" id="WP_309981770.1">
    <property type="nucleotide sequence ID" value="NZ_JAVDTI010000001.1"/>
</dbReference>
<dbReference type="PANTHER" id="PTHR33794:SF1">
    <property type="entry name" value="BACILLOLYSIN"/>
    <property type="match status" value="1"/>
</dbReference>
<reference evidence="7 8" key="1">
    <citation type="submission" date="2023-07" db="EMBL/GenBank/DDBJ databases">
        <title>Sorghum-associated microbial communities from plants grown in Nebraska, USA.</title>
        <authorList>
            <person name="Schachtman D."/>
        </authorList>
    </citation>
    <scope>NUCLEOTIDE SEQUENCE [LARGE SCALE GENOMIC DNA]</scope>
    <source>
        <strain evidence="7 8">BE57</strain>
    </source>
</reference>
<dbReference type="InterPro" id="IPR027268">
    <property type="entry name" value="Peptidase_M4/M1_CTD_sf"/>
</dbReference>
<evidence type="ECO:0000256" key="2">
    <source>
        <dbReference type="ARBA" id="ARBA00022801"/>
    </source>
</evidence>
<evidence type="ECO:0000313" key="7">
    <source>
        <dbReference type="EMBL" id="MDR6804484.1"/>
    </source>
</evidence>
<keyword evidence="3" id="KW-0862">Zinc</keyword>
<keyword evidence="5" id="KW-0732">Signal</keyword>
<evidence type="ECO:0000256" key="1">
    <source>
        <dbReference type="ARBA" id="ARBA00022670"/>
    </source>
</evidence>
<dbReference type="Gene3D" id="2.60.40.10">
    <property type="entry name" value="Immunoglobulins"/>
    <property type="match status" value="1"/>
</dbReference>
<feature type="chain" id="PRO_5045134959" description="Peptidase M4 C-terminal domain-containing protein" evidence="5">
    <location>
        <begin position="25"/>
        <end position="1064"/>
    </location>
</feature>
<protein>
    <recommendedName>
        <fullName evidence="6">Peptidase M4 C-terminal domain-containing protein</fullName>
    </recommendedName>
</protein>
<dbReference type="SUPFAM" id="SSF55486">
    <property type="entry name" value="Metalloproteases ('zincins'), catalytic domain"/>
    <property type="match status" value="1"/>
</dbReference>
<evidence type="ECO:0000259" key="6">
    <source>
        <dbReference type="Pfam" id="PF02868"/>
    </source>
</evidence>
<evidence type="ECO:0000256" key="3">
    <source>
        <dbReference type="ARBA" id="ARBA00022833"/>
    </source>
</evidence>